<dbReference type="InterPro" id="IPR001041">
    <property type="entry name" value="2Fe-2S_ferredoxin-type"/>
</dbReference>
<keyword evidence="8" id="KW-1185">Reference proteome</keyword>
<dbReference type="InterPro" id="IPR036010">
    <property type="entry name" value="2Fe-2S_ferredoxin-like_sf"/>
</dbReference>
<keyword evidence="1" id="KW-0001">2Fe-2S</keyword>
<dbReference type="PROSITE" id="PS51085">
    <property type="entry name" value="2FE2S_FER_2"/>
    <property type="match status" value="1"/>
</dbReference>
<reference evidence="8" key="1">
    <citation type="journal article" date="2019" name="Int. J. Syst. Evol. Microbiol.">
        <title>The Global Catalogue of Microorganisms (GCM) 10K type strain sequencing project: providing services to taxonomists for standard genome sequencing and annotation.</title>
        <authorList>
            <consortium name="The Broad Institute Genomics Platform"/>
            <consortium name="The Broad Institute Genome Sequencing Center for Infectious Disease"/>
            <person name="Wu L."/>
            <person name="Ma J."/>
        </authorList>
    </citation>
    <scope>NUCLEOTIDE SEQUENCE [LARGE SCALE GENOMIC DNA]</scope>
    <source>
        <strain evidence="8">WYCCWR 12678</strain>
    </source>
</reference>
<dbReference type="Pfam" id="PF01799">
    <property type="entry name" value="Fer2_2"/>
    <property type="match status" value="1"/>
</dbReference>
<organism evidence="7 8">
    <name type="scientific">Effusibacillus consociatus</name>
    <dbReference type="NCBI Taxonomy" id="1117041"/>
    <lineage>
        <taxon>Bacteria</taxon>
        <taxon>Bacillati</taxon>
        <taxon>Bacillota</taxon>
        <taxon>Bacilli</taxon>
        <taxon>Bacillales</taxon>
        <taxon>Alicyclobacillaceae</taxon>
        <taxon>Effusibacillus</taxon>
    </lineage>
</organism>
<evidence type="ECO:0000256" key="4">
    <source>
        <dbReference type="ARBA" id="ARBA00023004"/>
    </source>
</evidence>
<dbReference type="InterPro" id="IPR036884">
    <property type="entry name" value="2Fe-2S-bd_dom_sf"/>
</dbReference>
<dbReference type="PANTHER" id="PTHR44379">
    <property type="entry name" value="OXIDOREDUCTASE WITH IRON-SULFUR SUBUNIT"/>
    <property type="match status" value="1"/>
</dbReference>
<dbReference type="PROSITE" id="PS00197">
    <property type="entry name" value="2FE2S_FER_1"/>
    <property type="match status" value="1"/>
</dbReference>
<dbReference type="SUPFAM" id="SSF47741">
    <property type="entry name" value="CO dehydrogenase ISP C-domain like"/>
    <property type="match status" value="1"/>
</dbReference>
<dbReference type="EMBL" id="JBHSHC010000029">
    <property type="protein sequence ID" value="MFC4766732.1"/>
    <property type="molecule type" value="Genomic_DNA"/>
</dbReference>
<feature type="domain" description="2Fe-2S ferredoxin-type" evidence="6">
    <location>
        <begin position="19"/>
        <end position="95"/>
    </location>
</feature>
<keyword evidence="4" id="KW-0408">Iron</keyword>
<accession>A0ABV9Q096</accession>
<evidence type="ECO:0000256" key="1">
    <source>
        <dbReference type="ARBA" id="ARBA00022714"/>
    </source>
</evidence>
<evidence type="ECO:0000313" key="8">
    <source>
        <dbReference type="Proteomes" id="UP001596002"/>
    </source>
</evidence>
<dbReference type="RefSeq" id="WP_380024628.1">
    <property type="nucleotide sequence ID" value="NZ_JBHSHC010000029.1"/>
</dbReference>
<dbReference type="SUPFAM" id="SSF54292">
    <property type="entry name" value="2Fe-2S ferredoxin-like"/>
    <property type="match status" value="1"/>
</dbReference>
<dbReference type="InterPro" id="IPR051452">
    <property type="entry name" value="Diverse_Oxidoreductases"/>
</dbReference>
<dbReference type="InterPro" id="IPR012675">
    <property type="entry name" value="Beta-grasp_dom_sf"/>
</dbReference>
<evidence type="ECO:0000256" key="2">
    <source>
        <dbReference type="ARBA" id="ARBA00022723"/>
    </source>
</evidence>
<dbReference type="PANTHER" id="PTHR44379:SF7">
    <property type="entry name" value="XANTHINE DEHYDROGENASE SUBUNIT E-RELATED"/>
    <property type="match status" value="1"/>
</dbReference>
<dbReference type="Pfam" id="PF00111">
    <property type="entry name" value="Fer2"/>
    <property type="match status" value="1"/>
</dbReference>
<sequence>MAVNKPKSVGTPTHFAGEMTLRLTVNQQEAEIVADPTRRLADILRENLGLTGTKLSCEIGRCGACTVVMNEKPVNSCLVLAYQADGSVITTIEGLSENGLHPIQKAFLEEGGFQCGYCTPGMIMAAKALLDENPEPDQEQILEALSGNLCRCTGYASIVRAIKRCTKDVVSKGAIRYEIDSGRP</sequence>
<keyword evidence="2" id="KW-0479">Metal-binding</keyword>
<evidence type="ECO:0000256" key="5">
    <source>
        <dbReference type="ARBA" id="ARBA00023014"/>
    </source>
</evidence>
<proteinExistence type="predicted"/>
<evidence type="ECO:0000256" key="3">
    <source>
        <dbReference type="ARBA" id="ARBA00023002"/>
    </source>
</evidence>
<dbReference type="Gene3D" id="3.10.20.30">
    <property type="match status" value="1"/>
</dbReference>
<name>A0ABV9Q096_9BACL</name>
<keyword evidence="5" id="KW-0411">Iron-sulfur</keyword>
<dbReference type="InterPro" id="IPR002888">
    <property type="entry name" value="2Fe-2S-bd"/>
</dbReference>
<keyword evidence="3" id="KW-0560">Oxidoreductase</keyword>
<dbReference type="InterPro" id="IPR006058">
    <property type="entry name" value="2Fe2S_fd_BS"/>
</dbReference>
<evidence type="ECO:0000259" key="6">
    <source>
        <dbReference type="PROSITE" id="PS51085"/>
    </source>
</evidence>
<dbReference type="CDD" id="cd00207">
    <property type="entry name" value="fer2"/>
    <property type="match status" value="1"/>
</dbReference>
<dbReference type="Gene3D" id="1.10.150.120">
    <property type="entry name" value="[2Fe-2S]-binding domain"/>
    <property type="match status" value="1"/>
</dbReference>
<dbReference type="Proteomes" id="UP001596002">
    <property type="component" value="Unassembled WGS sequence"/>
</dbReference>
<evidence type="ECO:0000313" key="7">
    <source>
        <dbReference type="EMBL" id="MFC4766732.1"/>
    </source>
</evidence>
<protein>
    <submittedName>
        <fullName evidence="7">(2Fe-2S)-binding protein</fullName>
    </submittedName>
</protein>
<comment type="caution">
    <text evidence="7">The sequence shown here is derived from an EMBL/GenBank/DDBJ whole genome shotgun (WGS) entry which is preliminary data.</text>
</comment>
<gene>
    <name evidence="7" type="ORF">ACFO8Q_05000</name>
</gene>